<gene>
    <name evidence="4" type="primary">LOC125178126</name>
</gene>
<organism evidence="3 4">
    <name type="scientific">Hyalella azteca</name>
    <name type="common">Amphipod</name>
    <dbReference type="NCBI Taxonomy" id="294128"/>
    <lineage>
        <taxon>Eukaryota</taxon>
        <taxon>Metazoa</taxon>
        <taxon>Ecdysozoa</taxon>
        <taxon>Arthropoda</taxon>
        <taxon>Crustacea</taxon>
        <taxon>Multicrustacea</taxon>
        <taxon>Malacostraca</taxon>
        <taxon>Eumalacostraca</taxon>
        <taxon>Peracarida</taxon>
        <taxon>Amphipoda</taxon>
        <taxon>Senticaudata</taxon>
        <taxon>Talitrida</taxon>
        <taxon>Talitroidea</taxon>
        <taxon>Hyalellidae</taxon>
        <taxon>Hyalella</taxon>
    </lineage>
</organism>
<dbReference type="Proteomes" id="UP000694843">
    <property type="component" value="Unplaced"/>
</dbReference>
<dbReference type="InterPro" id="IPR007110">
    <property type="entry name" value="Ig-like_dom"/>
</dbReference>
<keyword evidence="3" id="KW-1185">Reference proteome</keyword>
<evidence type="ECO:0000259" key="2">
    <source>
        <dbReference type="PROSITE" id="PS50835"/>
    </source>
</evidence>
<dbReference type="RefSeq" id="XP_047737145.1">
    <property type="nucleotide sequence ID" value="XM_047881189.1"/>
</dbReference>
<feature type="chain" id="PRO_5038068286" evidence="1">
    <location>
        <begin position="24"/>
        <end position="281"/>
    </location>
</feature>
<feature type="domain" description="Ig-like" evidence="2">
    <location>
        <begin position="38"/>
        <end position="128"/>
    </location>
</feature>
<keyword evidence="1" id="KW-0732">Signal</keyword>
<dbReference type="GeneID" id="125178126"/>
<protein>
    <submittedName>
        <fullName evidence="4">Uncharacterized protein LOC125178126</fullName>
    </submittedName>
</protein>
<evidence type="ECO:0000256" key="1">
    <source>
        <dbReference type="SAM" id="SignalP"/>
    </source>
</evidence>
<dbReference type="PANTHER" id="PTHR21261:SF15">
    <property type="entry name" value="BEATEN PATH IIIA, ISOFORM D-RELATED"/>
    <property type="match status" value="1"/>
</dbReference>
<dbReference type="SUPFAM" id="SSF48726">
    <property type="entry name" value="Immunoglobulin"/>
    <property type="match status" value="1"/>
</dbReference>
<proteinExistence type="predicted"/>
<dbReference type="PANTHER" id="PTHR21261">
    <property type="entry name" value="BEAT PROTEIN"/>
    <property type="match status" value="1"/>
</dbReference>
<sequence length="281" mass="31164">MNISCRSWVSLVQLVVALQTAAGLHILGIQVPRTALSGEAVELKCYIKLDRDSLYSLTWWRDDQQFYQYSPAMSPPKRQFDVPGIVINMHESGLENVVLARVDHRASGELRCEAVSEQSFEKDSKASNFTVIDLPVRAPKITGRTSGYTVGDLLLLNCTSPASHPPATHHWHINGRQASTETVIKFPGREDGYGRTSSSSGLQMFLRPQHFMKGALVIGCAARVLHLRDQLAEEIIMDARHPVEAPKSQFSEGRSYGLTITGCEHPPLLLLALLLLWYTGT</sequence>
<evidence type="ECO:0000313" key="3">
    <source>
        <dbReference type="Proteomes" id="UP000694843"/>
    </source>
</evidence>
<name>A0A979FLR4_HYAAZ</name>
<evidence type="ECO:0000313" key="4">
    <source>
        <dbReference type="RefSeq" id="XP_047737145.1"/>
    </source>
</evidence>
<dbReference type="OrthoDB" id="6415662at2759"/>
<dbReference type="InterPro" id="IPR036179">
    <property type="entry name" value="Ig-like_dom_sf"/>
</dbReference>
<dbReference type="AlphaFoldDB" id="A0A979FLR4"/>
<feature type="signal peptide" evidence="1">
    <location>
        <begin position="1"/>
        <end position="23"/>
    </location>
</feature>
<dbReference type="KEGG" id="hazt:125178126"/>
<accession>A0A979FLR4</accession>
<dbReference type="PROSITE" id="PS50835">
    <property type="entry name" value="IG_LIKE"/>
    <property type="match status" value="1"/>
</dbReference>
<reference evidence="4" key="1">
    <citation type="submission" date="2025-08" db="UniProtKB">
        <authorList>
            <consortium name="RefSeq"/>
        </authorList>
    </citation>
    <scope>IDENTIFICATION</scope>
    <source>
        <tissue evidence="4">Whole organism</tissue>
    </source>
</reference>